<comment type="caution">
    <text evidence="6">The sequence shown here is derived from an EMBL/GenBank/DDBJ whole genome shotgun (WGS) entry which is preliminary data.</text>
</comment>
<evidence type="ECO:0000256" key="4">
    <source>
        <dbReference type="ARBA" id="ARBA00035204"/>
    </source>
</evidence>
<evidence type="ECO:0000313" key="7">
    <source>
        <dbReference type="Proteomes" id="UP000177165"/>
    </source>
</evidence>
<dbReference type="InterPro" id="IPR036049">
    <property type="entry name" value="Ribosomal_uL29_sf"/>
</dbReference>
<keyword evidence="2 5" id="KW-0689">Ribosomal protein</keyword>
<dbReference type="Gene3D" id="1.10.287.310">
    <property type="match status" value="1"/>
</dbReference>
<proteinExistence type="inferred from homology"/>
<gene>
    <name evidence="5" type="primary">rpmC</name>
    <name evidence="6" type="ORF">A3B74_02540</name>
</gene>
<sequence>MKIKELIVKEKVELQKMLAMKQEKLRAVRFRIRQGDEKNVRSERQLKKDIARVFTVLNKKPSLKK</sequence>
<name>A0A1G2AUH2_9BACT</name>
<reference evidence="6 7" key="1">
    <citation type="journal article" date="2016" name="Nat. Commun.">
        <title>Thousands of microbial genomes shed light on interconnected biogeochemical processes in an aquifer system.</title>
        <authorList>
            <person name="Anantharaman K."/>
            <person name="Brown C.T."/>
            <person name="Hug L.A."/>
            <person name="Sharon I."/>
            <person name="Castelle C.J."/>
            <person name="Probst A.J."/>
            <person name="Thomas B.C."/>
            <person name="Singh A."/>
            <person name="Wilkins M.J."/>
            <person name="Karaoz U."/>
            <person name="Brodie E.L."/>
            <person name="Williams K.H."/>
            <person name="Hubbard S.S."/>
            <person name="Banfield J.F."/>
        </authorList>
    </citation>
    <scope>NUCLEOTIDE SEQUENCE [LARGE SCALE GENOMIC DNA]</scope>
</reference>
<evidence type="ECO:0000256" key="1">
    <source>
        <dbReference type="ARBA" id="ARBA00009254"/>
    </source>
</evidence>
<comment type="similarity">
    <text evidence="1 5">Belongs to the universal ribosomal protein uL29 family.</text>
</comment>
<protein>
    <recommendedName>
        <fullName evidence="4 5">Large ribosomal subunit protein uL29</fullName>
    </recommendedName>
</protein>
<evidence type="ECO:0000256" key="2">
    <source>
        <dbReference type="ARBA" id="ARBA00022980"/>
    </source>
</evidence>
<dbReference type="AlphaFoldDB" id="A0A1G2AUH2"/>
<dbReference type="SUPFAM" id="SSF46561">
    <property type="entry name" value="Ribosomal protein L29 (L29p)"/>
    <property type="match status" value="1"/>
</dbReference>
<dbReference type="GO" id="GO:0005840">
    <property type="term" value="C:ribosome"/>
    <property type="evidence" value="ECO:0007669"/>
    <property type="project" value="UniProtKB-KW"/>
</dbReference>
<dbReference type="EMBL" id="MHKB01000008">
    <property type="protein sequence ID" value="OGY79627.1"/>
    <property type="molecule type" value="Genomic_DNA"/>
</dbReference>
<keyword evidence="3 5" id="KW-0687">Ribonucleoprotein</keyword>
<accession>A0A1G2AUH2</accession>
<evidence type="ECO:0000256" key="3">
    <source>
        <dbReference type="ARBA" id="ARBA00023274"/>
    </source>
</evidence>
<evidence type="ECO:0000313" key="6">
    <source>
        <dbReference type="EMBL" id="OGY79627.1"/>
    </source>
</evidence>
<dbReference type="GO" id="GO:0003735">
    <property type="term" value="F:structural constituent of ribosome"/>
    <property type="evidence" value="ECO:0007669"/>
    <property type="project" value="InterPro"/>
</dbReference>
<dbReference type="GO" id="GO:0006412">
    <property type="term" value="P:translation"/>
    <property type="evidence" value="ECO:0007669"/>
    <property type="project" value="UniProtKB-UniRule"/>
</dbReference>
<organism evidence="6 7">
    <name type="scientific">Candidatus Kerfeldbacteria bacterium RIFCSPHIGHO2_02_FULL_42_14</name>
    <dbReference type="NCBI Taxonomy" id="1798540"/>
    <lineage>
        <taxon>Bacteria</taxon>
        <taxon>Candidatus Kerfeldiibacteriota</taxon>
    </lineage>
</organism>
<dbReference type="HAMAP" id="MF_00374">
    <property type="entry name" value="Ribosomal_uL29"/>
    <property type="match status" value="1"/>
</dbReference>
<dbReference type="GO" id="GO:1990904">
    <property type="term" value="C:ribonucleoprotein complex"/>
    <property type="evidence" value="ECO:0007669"/>
    <property type="project" value="UniProtKB-KW"/>
</dbReference>
<evidence type="ECO:0000256" key="5">
    <source>
        <dbReference type="HAMAP-Rule" id="MF_00374"/>
    </source>
</evidence>
<dbReference type="STRING" id="1798540.A3B74_02540"/>
<dbReference type="Proteomes" id="UP000177165">
    <property type="component" value="Unassembled WGS sequence"/>
</dbReference>
<dbReference type="InterPro" id="IPR001854">
    <property type="entry name" value="Ribosomal_uL29"/>
</dbReference>
<dbReference type="Pfam" id="PF00831">
    <property type="entry name" value="Ribosomal_L29"/>
    <property type="match status" value="1"/>
</dbReference>
<dbReference type="NCBIfam" id="TIGR00012">
    <property type="entry name" value="L29"/>
    <property type="match status" value="1"/>
</dbReference>